<dbReference type="EMBL" id="CP054160">
    <property type="protein sequence ID" value="QKJ57269.1"/>
    <property type="molecule type" value="Genomic_DNA"/>
</dbReference>
<dbReference type="RefSeq" id="WP_173408548.1">
    <property type="nucleotide sequence ID" value="NZ_CP054160.3"/>
</dbReference>
<dbReference type="AlphaFoldDB" id="A0AAE7EEU0"/>
<organism evidence="1 2">
    <name type="scientific">Serratia fonticola</name>
    <dbReference type="NCBI Taxonomy" id="47917"/>
    <lineage>
        <taxon>Bacteria</taxon>
        <taxon>Pseudomonadati</taxon>
        <taxon>Pseudomonadota</taxon>
        <taxon>Gammaproteobacteria</taxon>
        <taxon>Enterobacterales</taxon>
        <taxon>Yersiniaceae</taxon>
        <taxon>Serratia</taxon>
    </lineage>
</organism>
<accession>A0AAE7EEU0</accession>
<evidence type="ECO:0000313" key="2">
    <source>
        <dbReference type="Proteomes" id="UP000503464"/>
    </source>
</evidence>
<name>A0AAE7EEU0_SERFO</name>
<sequence>MTTKSNVKPVLLSGEQIAAILQIQRQEKNKSPLGISPSIHEIARGLVAKNKINQGC</sequence>
<reference evidence="2" key="1">
    <citation type="submission" date="2020-03" db="EMBL/GenBank/DDBJ databases">
        <title>Genome sequences of seven Enterobacteriaceae strains isolated from Canadian wastewater treatment facilities.</title>
        <authorList>
            <person name="Huang H."/>
            <person name="Chmara J.T."/>
            <person name="Duceppe M.-O."/>
        </authorList>
    </citation>
    <scope>NUCLEOTIDE SEQUENCE [LARGE SCALE GENOMIC DNA]</scope>
    <source>
        <strain evidence="2">Biosolid 3</strain>
    </source>
</reference>
<evidence type="ECO:0000313" key="1">
    <source>
        <dbReference type="EMBL" id="QKJ57269.1"/>
    </source>
</evidence>
<gene>
    <name evidence="1" type="ORF">G9399_01225</name>
</gene>
<proteinExistence type="predicted"/>
<dbReference type="Proteomes" id="UP000503464">
    <property type="component" value="Chromosome"/>
</dbReference>
<protein>
    <submittedName>
        <fullName evidence="1">Uncharacterized protein</fullName>
    </submittedName>
</protein>